<sequence length="67" mass="7839">MKVNEFFSDSNNVIAFSYYMLIPVGLAFWVAWYMEYGVWRDIGLYAVLVVMFCLAFFGSLTYGKARR</sequence>
<proteinExistence type="predicted"/>
<dbReference type="EMBL" id="MIYU01000005">
    <property type="protein sequence ID" value="OIR19085.1"/>
    <property type="molecule type" value="Genomic_DNA"/>
</dbReference>
<keyword evidence="1" id="KW-0472">Membrane</keyword>
<feature type="transmembrane region" description="Helical" evidence="1">
    <location>
        <begin position="12"/>
        <end position="32"/>
    </location>
</feature>
<comment type="caution">
    <text evidence="2">The sequence shown here is derived from an EMBL/GenBank/DDBJ whole genome shotgun (WGS) entry which is preliminary data.</text>
</comment>
<dbReference type="Proteomes" id="UP000183815">
    <property type="component" value="Unassembled WGS sequence"/>
</dbReference>
<evidence type="ECO:0000313" key="2">
    <source>
        <dbReference type="EMBL" id="OIR19085.1"/>
    </source>
</evidence>
<organism evidence="2 3">
    <name type="scientific">Marine Group III euryarchaeote CG-Bathy1</name>
    <dbReference type="NCBI Taxonomy" id="1889001"/>
    <lineage>
        <taxon>Archaea</taxon>
        <taxon>Methanobacteriati</taxon>
        <taxon>Thermoplasmatota</taxon>
        <taxon>Thermoplasmata</taxon>
        <taxon>Candidatus Thermoprofundales</taxon>
    </lineage>
</organism>
<name>A0A1J5TRW1_9ARCH</name>
<evidence type="ECO:0000256" key="1">
    <source>
        <dbReference type="SAM" id="Phobius"/>
    </source>
</evidence>
<keyword evidence="1" id="KW-1133">Transmembrane helix</keyword>
<evidence type="ECO:0000313" key="3">
    <source>
        <dbReference type="Proteomes" id="UP000183815"/>
    </source>
</evidence>
<protein>
    <submittedName>
        <fullName evidence="2">Uncharacterized protein</fullName>
    </submittedName>
</protein>
<accession>A0A1J5TRW1</accession>
<reference evidence="2 3" key="1">
    <citation type="submission" date="2016-08" db="EMBL/GenBank/DDBJ databases">
        <title>New Insights into Marine Group III Euryarchaeota, from dark to light.</title>
        <authorList>
            <person name="Haro-Moreno J.M."/>
            <person name="Rodriguez-Valera F."/>
            <person name="Lopez-Garcia P."/>
            <person name="Moreira D."/>
            <person name="Martin-Cuadrado A.B."/>
        </authorList>
    </citation>
    <scope>NUCLEOTIDE SEQUENCE [LARGE SCALE GENOMIC DNA]</scope>
    <source>
        <strain evidence="2">CG-Bathy1</strain>
    </source>
</reference>
<keyword evidence="1" id="KW-0812">Transmembrane</keyword>
<dbReference type="AlphaFoldDB" id="A0A1J5TRW1"/>
<feature type="transmembrane region" description="Helical" evidence="1">
    <location>
        <begin position="44"/>
        <end position="63"/>
    </location>
</feature>
<gene>
    <name evidence="2" type="ORF">BEU04_04245</name>
</gene>